<dbReference type="Pfam" id="PF09850">
    <property type="entry name" value="DotU"/>
    <property type="match status" value="1"/>
</dbReference>
<evidence type="ECO:0000313" key="3">
    <source>
        <dbReference type="EMBL" id="HAT3584784.1"/>
    </source>
</evidence>
<feature type="domain" description="Type IV / VI secretion system DotU" evidence="2">
    <location>
        <begin position="12"/>
        <end position="206"/>
    </location>
</feature>
<keyword evidence="1" id="KW-0812">Transmembrane</keyword>
<sequence>MKNDMEINIDVLLRDTWLTVVELRQGTPVRRGLALYHHCQQQVEQVRQTLLDAGFSQQDTEHITYAQCALLDETVLSREDPDDGQKVWLETPLQAHFFNTLQAGELLYERIRQVLHEPAPVPAVLTCFHRVLLLGFRGRYQDPLSADREKLVAMLSERVAPFRVSPETALLNGGRPVRKSRLWYSPLFWLSVAAIVLVGVWWGLDSWLDRLVGELLPPGQR</sequence>
<name>A0A9P3WI55_KLUIN</name>
<dbReference type="InterPro" id="IPR038522">
    <property type="entry name" value="T4/T6SS_DotU_sf"/>
</dbReference>
<dbReference type="RefSeq" id="WP_047371731.1">
    <property type="nucleotide sequence ID" value="NZ_CABMNU010000005.1"/>
</dbReference>
<dbReference type="InterPro" id="IPR017732">
    <property type="entry name" value="T4/T6SS_DotU"/>
</dbReference>
<gene>
    <name evidence="3" type="ORF">I8531_005186</name>
</gene>
<evidence type="ECO:0000313" key="4">
    <source>
        <dbReference type="Proteomes" id="UP000867740"/>
    </source>
</evidence>
<feature type="transmembrane region" description="Helical" evidence="1">
    <location>
        <begin position="182"/>
        <end position="204"/>
    </location>
</feature>
<comment type="caution">
    <text evidence="3">The sequence shown here is derived from an EMBL/GenBank/DDBJ whole genome shotgun (WGS) entry which is preliminary data.</text>
</comment>
<keyword evidence="1" id="KW-0472">Membrane</keyword>
<dbReference type="Gene3D" id="1.25.40.590">
    <property type="entry name" value="Type IV / VI secretion system, DotU"/>
    <property type="match status" value="1"/>
</dbReference>
<evidence type="ECO:0000259" key="2">
    <source>
        <dbReference type="Pfam" id="PF09850"/>
    </source>
</evidence>
<organism evidence="3 4">
    <name type="scientific">Kluyvera intermedia</name>
    <name type="common">Enterobacter intermedius</name>
    <dbReference type="NCBI Taxonomy" id="61648"/>
    <lineage>
        <taxon>Bacteria</taxon>
        <taxon>Pseudomonadati</taxon>
        <taxon>Pseudomonadota</taxon>
        <taxon>Gammaproteobacteria</taxon>
        <taxon>Enterobacterales</taxon>
        <taxon>Enterobacteriaceae</taxon>
        <taxon>Kluyvera</taxon>
    </lineage>
</organism>
<evidence type="ECO:0000256" key="1">
    <source>
        <dbReference type="SAM" id="Phobius"/>
    </source>
</evidence>
<dbReference type="AlphaFoldDB" id="A0A9P3WI55"/>
<accession>A0A9P3WI55</accession>
<keyword evidence="1" id="KW-1133">Transmembrane helix</keyword>
<protein>
    <submittedName>
        <fullName evidence="3">DotU family type IV/VI secretion system protein</fullName>
    </submittedName>
</protein>
<dbReference type="NCBIfam" id="TIGR03349">
    <property type="entry name" value="IV_VI_DotU"/>
    <property type="match status" value="1"/>
</dbReference>
<reference evidence="3" key="2">
    <citation type="submission" date="2020-10" db="EMBL/GenBank/DDBJ databases">
        <authorList>
            <consortium name="NCBI Pathogen Detection Project"/>
        </authorList>
    </citation>
    <scope>NUCLEOTIDE SEQUENCE</scope>
    <source>
        <strain evidence="3">CAVp300</strain>
    </source>
</reference>
<dbReference type="PANTHER" id="PTHR38033:SF1">
    <property type="entry name" value="DOTU FAMILY TYPE IV_VI SECRETION SYSTEM PROTEIN"/>
    <property type="match status" value="1"/>
</dbReference>
<dbReference type="NCBIfam" id="NF038239">
    <property type="entry name" value="T6SS_TssL_short"/>
    <property type="match status" value="1"/>
</dbReference>
<dbReference type="PANTHER" id="PTHR38033">
    <property type="entry name" value="MEMBRANE PROTEIN-RELATED"/>
    <property type="match status" value="1"/>
</dbReference>
<reference evidence="3" key="1">
    <citation type="journal article" date="2018" name="Genome Biol.">
        <title>SKESA: strategic k-mer extension for scrupulous assemblies.</title>
        <authorList>
            <person name="Souvorov A."/>
            <person name="Agarwala R."/>
            <person name="Lipman D.J."/>
        </authorList>
    </citation>
    <scope>NUCLEOTIDE SEQUENCE</scope>
    <source>
        <strain evidence="3">CAVp300</strain>
    </source>
</reference>
<proteinExistence type="predicted"/>
<dbReference type="Proteomes" id="UP000867740">
    <property type="component" value="Unassembled WGS sequence"/>
</dbReference>
<dbReference type="EMBL" id="DACSUM010000072">
    <property type="protein sequence ID" value="HAT3584784.1"/>
    <property type="molecule type" value="Genomic_DNA"/>
</dbReference>